<dbReference type="InterPro" id="IPR007078">
    <property type="entry name" value="Haem_export_protD_CcmD"/>
</dbReference>
<dbReference type="EMBL" id="CP014945">
    <property type="protein sequence ID" value="AMT97926.1"/>
    <property type="molecule type" value="Genomic_DNA"/>
</dbReference>
<protein>
    <recommendedName>
        <fullName evidence="4 12">Heme exporter protein D</fullName>
    </recommendedName>
</protein>
<evidence type="ECO:0000256" key="5">
    <source>
        <dbReference type="ARBA" id="ARBA00022448"/>
    </source>
</evidence>
<evidence type="ECO:0000256" key="4">
    <source>
        <dbReference type="ARBA" id="ARBA00016461"/>
    </source>
</evidence>
<keyword evidence="7 12" id="KW-0997">Cell inner membrane</keyword>
<keyword evidence="5 12" id="KW-0813">Transport</keyword>
<comment type="subcellular location">
    <subcellularLocation>
        <location evidence="2 12">Cell inner membrane</location>
        <topology evidence="2 12">Single-pass membrane protein</topology>
    </subcellularLocation>
</comment>
<evidence type="ECO:0000256" key="7">
    <source>
        <dbReference type="ARBA" id="ARBA00022519"/>
    </source>
</evidence>
<dbReference type="Pfam" id="PF04995">
    <property type="entry name" value="CcmD"/>
    <property type="match status" value="1"/>
</dbReference>
<accession>A0ABM6A0Q5</accession>
<keyword evidence="11 12" id="KW-0472">Membrane</keyword>
<evidence type="ECO:0000256" key="12">
    <source>
        <dbReference type="RuleBase" id="RU363101"/>
    </source>
</evidence>
<evidence type="ECO:0000256" key="9">
    <source>
        <dbReference type="ARBA" id="ARBA00022748"/>
    </source>
</evidence>
<feature type="transmembrane region" description="Helical" evidence="12">
    <location>
        <begin position="20"/>
        <end position="38"/>
    </location>
</feature>
<proteinExistence type="inferred from homology"/>
<dbReference type="GeneID" id="33060999"/>
<dbReference type="Proteomes" id="UP000076104">
    <property type="component" value="Chromosome"/>
</dbReference>
<keyword evidence="6 12" id="KW-1003">Cell membrane</keyword>
<name>A0ABM6A0Q5_9GAMM</name>
<keyword evidence="8 12" id="KW-0812">Transmembrane</keyword>
<dbReference type="InterPro" id="IPR052075">
    <property type="entry name" value="Heme_exporter_D"/>
</dbReference>
<dbReference type="PANTHER" id="PTHR37531:SF1">
    <property type="entry name" value="HEME EXPORTER PROTEIN D"/>
    <property type="match status" value="1"/>
</dbReference>
<organism evidence="13 14">
    <name type="scientific">Psychrobacter alimentarius</name>
    <dbReference type="NCBI Taxonomy" id="261164"/>
    <lineage>
        <taxon>Bacteria</taxon>
        <taxon>Pseudomonadati</taxon>
        <taxon>Pseudomonadota</taxon>
        <taxon>Gammaproteobacteria</taxon>
        <taxon>Moraxellales</taxon>
        <taxon>Moraxellaceae</taxon>
        <taxon>Psychrobacter</taxon>
    </lineage>
</organism>
<evidence type="ECO:0000256" key="6">
    <source>
        <dbReference type="ARBA" id="ARBA00022475"/>
    </source>
</evidence>
<comment type="function">
    <text evidence="1 12">Required for the export of heme to the periplasm for the biogenesis of c-type cytochromes.</text>
</comment>
<evidence type="ECO:0000313" key="13">
    <source>
        <dbReference type="EMBL" id="AMT97926.1"/>
    </source>
</evidence>
<comment type="similarity">
    <text evidence="3 12">Belongs to the CcmD/CycX/HelD family.</text>
</comment>
<dbReference type="PANTHER" id="PTHR37531">
    <property type="entry name" value="HEME EXPORTER PROTEIN D"/>
    <property type="match status" value="1"/>
</dbReference>
<evidence type="ECO:0000256" key="10">
    <source>
        <dbReference type="ARBA" id="ARBA00022989"/>
    </source>
</evidence>
<keyword evidence="10 12" id="KW-1133">Transmembrane helix</keyword>
<evidence type="ECO:0000256" key="8">
    <source>
        <dbReference type="ARBA" id="ARBA00022692"/>
    </source>
</evidence>
<evidence type="ECO:0000256" key="1">
    <source>
        <dbReference type="ARBA" id="ARBA00002442"/>
    </source>
</evidence>
<gene>
    <name evidence="13" type="ORF">A3K91_2352</name>
</gene>
<evidence type="ECO:0000256" key="11">
    <source>
        <dbReference type="ARBA" id="ARBA00023136"/>
    </source>
</evidence>
<sequence>MQPYFYSVSEFIAMGKHGVFVWSCWAITIGVILVFIIYSRRQRQALIKQLTIQQARQAQRTAKVPTTVTKASLESNK</sequence>
<evidence type="ECO:0000256" key="3">
    <source>
        <dbReference type="ARBA" id="ARBA00008741"/>
    </source>
</evidence>
<dbReference type="NCBIfam" id="TIGR03141">
    <property type="entry name" value="cytochro_ccmD"/>
    <property type="match status" value="1"/>
</dbReference>
<evidence type="ECO:0000256" key="2">
    <source>
        <dbReference type="ARBA" id="ARBA00004377"/>
    </source>
</evidence>
<reference evidence="13 14" key="1">
    <citation type="submission" date="2016-03" db="EMBL/GenBank/DDBJ databases">
        <title>Genome sequencing of Psychrobacter alimentarius PAMC 27889.</title>
        <authorList>
            <person name="Lee J."/>
            <person name="Kim O.-S."/>
        </authorList>
    </citation>
    <scope>NUCLEOTIDE SEQUENCE [LARGE SCALE GENOMIC DNA]</scope>
    <source>
        <strain evidence="13 14">PAMC 27889</strain>
    </source>
</reference>
<dbReference type="RefSeq" id="WP_062845439.1">
    <property type="nucleotide sequence ID" value="NZ_CP014945.1"/>
</dbReference>
<keyword evidence="14" id="KW-1185">Reference proteome</keyword>
<keyword evidence="9 12" id="KW-0201">Cytochrome c-type biogenesis</keyword>
<evidence type="ECO:0000313" key="14">
    <source>
        <dbReference type="Proteomes" id="UP000076104"/>
    </source>
</evidence>